<reference evidence="1" key="1">
    <citation type="submission" date="2018-01" db="EMBL/GenBank/DDBJ databases">
        <title>Linking the geographic spread of Puumala virus to its molecular evolution over time: opening new avenues for identifying correlates of hantavirus' migration dynamics.</title>
        <authorList>
            <person name="Laenen L."/>
            <person name="Vergote V."/>
            <person name="Vanmechelen B."/>
            <person name="Tersago K."/>
            <person name="Baele G."/>
            <person name="Lemey P."/>
            <person name="Leirs H."/>
            <person name="Dellicour S."/>
            <person name="Vrancken B."/>
            <person name="Maes P."/>
        </authorList>
    </citation>
    <scope>NUCLEOTIDE SEQUENCE</scope>
    <source>
        <strain evidence="1">BE/Auderghem-zonienwoud/MG/2014/1</strain>
    </source>
</reference>
<gene>
    <name evidence="1" type="primary">NSs</name>
</gene>
<sequence>MNNNLLLPDRSSRMQRRQWRWTQMMLTKTHYKQGNRQCQHWRINLQTSSDKWQMLCPGKRWILNLLTRLGLSLMITSGRDQASGMGMSLM</sequence>
<dbReference type="EMBL" id="MG812399">
    <property type="protein sequence ID" value="AYO27375.1"/>
    <property type="molecule type" value="Viral_cRNA"/>
</dbReference>
<protein>
    <submittedName>
        <fullName evidence="1">Putative nonstructural protein</fullName>
    </submittedName>
</protein>
<accession>A0A3G2QVR6</accession>
<name>A0A3G2QVR6_9VIRU</name>
<proteinExistence type="predicted"/>
<evidence type="ECO:0000313" key="1">
    <source>
        <dbReference type="EMBL" id="AYO27375.1"/>
    </source>
</evidence>
<organism evidence="1">
    <name type="scientific">Orthohantavirus puumalaense</name>
    <dbReference type="NCBI Taxonomy" id="3052493"/>
    <lineage>
        <taxon>Viruses</taxon>
        <taxon>Riboviria</taxon>
        <taxon>Orthornavirae</taxon>
        <taxon>Negarnaviricota</taxon>
        <taxon>Polyploviricotina</taxon>
        <taxon>Bunyaviricetes</taxon>
        <taxon>Elliovirales</taxon>
        <taxon>Hantaviridae</taxon>
        <taxon>Mammantavirinae</taxon>
        <taxon>Orthohantavirus</taxon>
    </lineage>
</organism>